<sequence>MSTLTPLTELSDRDLMEQLRANPGKTRLVREVERRTGAVIQAAVATFEDAEAAYWEALHEVTRITAVDYFLDQFCAEAASQEPGAVLRKFAYGRSRSTPVHRAGLVGEKQRKDAAYGNRAMSIDAAREAHGFDLYAPAEPLSDVERAWNTRVIRESFQTIAREPSAATGLPVLTEKQIAAVLTLGNLHRDDALPEMNKHDAAAKTMRITRATFEEHLCKARAAAANHPVLSIAIFELCGGEDRNEPHTAMAVAA</sequence>
<reference evidence="2" key="1">
    <citation type="journal article" date="2019" name="Int. J. Syst. Evol. Microbiol.">
        <title>The Global Catalogue of Microorganisms (GCM) 10K type strain sequencing project: providing services to taxonomists for standard genome sequencing and annotation.</title>
        <authorList>
            <consortium name="The Broad Institute Genomics Platform"/>
            <consortium name="The Broad Institute Genome Sequencing Center for Infectious Disease"/>
            <person name="Wu L."/>
            <person name="Ma J."/>
        </authorList>
    </citation>
    <scope>NUCLEOTIDE SEQUENCE [LARGE SCALE GENOMIC DNA]</scope>
    <source>
        <strain evidence="2">NBRC 106310</strain>
    </source>
</reference>
<protein>
    <submittedName>
        <fullName evidence="1">Uncharacterized protein</fullName>
    </submittedName>
</protein>
<organism evidence="1 2">
    <name type="scientific">Microbacterium suwonense</name>
    <dbReference type="NCBI Taxonomy" id="683047"/>
    <lineage>
        <taxon>Bacteria</taxon>
        <taxon>Bacillati</taxon>
        <taxon>Actinomycetota</taxon>
        <taxon>Actinomycetes</taxon>
        <taxon>Micrococcales</taxon>
        <taxon>Microbacteriaceae</taxon>
        <taxon>Microbacterium</taxon>
    </lineage>
</organism>
<dbReference type="RefSeq" id="WP_286300368.1">
    <property type="nucleotide sequence ID" value="NZ_AP027728.1"/>
</dbReference>
<evidence type="ECO:0000313" key="2">
    <source>
        <dbReference type="Proteomes" id="UP001321543"/>
    </source>
</evidence>
<proteinExistence type="predicted"/>
<dbReference type="EMBL" id="AP027728">
    <property type="protein sequence ID" value="BDZ39917.1"/>
    <property type="molecule type" value="Genomic_DNA"/>
</dbReference>
<name>A0ABN6X7C3_9MICO</name>
<accession>A0ABN6X7C3</accession>
<gene>
    <name evidence="1" type="ORF">GCM10025863_25310</name>
</gene>
<evidence type="ECO:0000313" key="1">
    <source>
        <dbReference type="EMBL" id="BDZ39917.1"/>
    </source>
</evidence>
<dbReference type="Proteomes" id="UP001321543">
    <property type="component" value="Chromosome"/>
</dbReference>
<keyword evidence="2" id="KW-1185">Reference proteome</keyword>